<dbReference type="AlphaFoldDB" id="A0A5B7DES8"/>
<feature type="region of interest" description="Disordered" evidence="1">
    <location>
        <begin position="1"/>
        <end position="26"/>
    </location>
</feature>
<name>A0A5B7DES8_PORTR</name>
<accession>A0A5B7DES8</accession>
<proteinExistence type="predicted"/>
<evidence type="ECO:0000313" key="2">
    <source>
        <dbReference type="EMBL" id="MPC19850.1"/>
    </source>
</evidence>
<feature type="compositionally biased region" description="Basic residues" evidence="1">
    <location>
        <begin position="8"/>
        <end position="20"/>
    </location>
</feature>
<evidence type="ECO:0000313" key="3">
    <source>
        <dbReference type="Proteomes" id="UP000324222"/>
    </source>
</evidence>
<sequence length="189" mass="20658">MTLISAERHRHHHHQHHHCHTSPTGTTLPLPGALQLYSSSAPLLSSSPVLIVEFLVLLSSVYLHWVQAVKARKAYLRTHQSGDTSPALLPMPGMPGQDGVCGEGIPGKGWVGGETSQSLCSTLREGGCRESGTHDGPDSLYFPGVEQTSPYPTNDGCHFYAWRRIECRMFPANAEAVVRRPANPMDRIT</sequence>
<protein>
    <submittedName>
        <fullName evidence="2">Uncharacterized protein</fullName>
    </submittedName>
</protein>
<dbReference type="EMBL" id="VSRR010000810">
    <property type="protein sequence ID" value="MPC19850.1"/>
    <property type="molecule type" value="Genomic_DNA"/>
</dbReference>
<gene>
    <name evidence="2" type="ORF">E2C01_012782</name>
</gene>
<keyword evidence="3" id="KW-1185">Reference proteome</keyword>
<evidence type="ECO:0000256" key="1">
    <source>
        <dbReference type="SAM" id="MobiDB-lite"/>
    </source>
</evidence>
<dbReference type="Proteomes" id="UP000324222">
    <property type="component" value="Unassembled WGS sequence"/>
</dbReference>
<organism evidence="2 3">
    <name type="scientific">Portunus trituberculatus</name>
    <name type="common">Swimming crab</name>
    <name type="synonym">Neptunus trituberculatus</name>
    <dbReference type="NCBI Taxonomy" id="210409"/>
    <lineage>
        <taxon>Eukaryota</taxon>
        <taxon>Metazoa</taxon>
        <taxon>Ecdysozoa</taxon>
        <taxon>Arthropoda</taxon>
        <taxon>Crustacea</taxon>
        <taxon>Multicrustacea</taxon>
        <taxon>Malacostraca</taxon>
        <taxon>Eumalacostraca</taxon>
        <taxon>Eucarida</taxon>
        <taxon>Decapoda</taxon>
        <taxon>Pleocyemata</taxon>
        <taxon>Brachyura</taxon>
        <taxon>Eubrachyura</taxon>
        <taxon>Portunoidea</taxon>
        <taxon>Portunidae</taxon>
        <taxon>Portuninae</taxon>
        <taxon>Portunus</taxon>
    </lineage>
</organism>
<reference evidence="2 3" key="1">
    <citation type="submission" date="2019-05" db="EMBL/GenBank/DDBJ databases">
        <title>Another draft genome of Portunus trituberculatus and its Hox gene families provides insights of decapod evolution.</title>
        <authorList>
            <person name="Jeong J.-H."/>
            <person name="Song I."/>
            <person name="Kim S."/>
            <person name="Choi T."/>
            <person name="Kim D."/>
            <person name="Ryu S."/>
            <person name="Kim W."/>
        </authorList>
    </citation>
    <scope>NUCLEOTIDE SEQUENCE [LARGE SCALE GENOMIC DNA]</scope>
    <source>
        <tissue evidence="2">Muscle</tissue>
    </source>
</reference>
<comment type="caution">
    <text evidence="2">The sequence shown here is derived from an EMBL/GenBank/DDBJ whole genome shotgun (WGS) entry which is preliminary data.</text>
</comment>